<dbReference type="AlphaFoldDB" id="A0AAD7KG86"/>
<name>A0AAD7KG86_9AGAR</name>
<dbReference type="EMBL" id="JARJLG010000002">
    <property type="protein sequence ID" value="KAJ7783998.1"/>
    <property type="molecule type" value="Genomic_DNA"/>
</dbReference>
<organism evidence="1 2">
    <name type="scientific">Mycena maculata</name>
    <dbReference type="NCBI Taxonomy" id="230809"/>
    <lineage>
        <taxon>Eukaryota</taxon>
        <taxon>Fungi</taxon>
        <taxon>Dikarya</taxon>
        <taxon>Basidiomycota</taxon>
        <taxon>Agaricomycotina</taxon>
        <taxon>Agaricomycetes</taxon>
        <taxon>Agaricomycetidae</taxon>
        <taxon>Agaricales</taxon>
        <taxon>Marasmiineae</taxon>
        <taxon>Mycenaceae</taxon>
        <taxon>Mycena</taxon>
    </lineage>
</organism>
<comment type="caution">
    <text evidence="1">The sequence shown here is derived from an EMBL/GenBank/DDBJ whole genome shotgun (WGS) entry which is preliminary data.</text>
</comment>
<sequence length="186" mass="20738">MIILAIKDSVRNAPKFYKYSYGCSQDKGKGPVAVTCNQSATVAYLSASTLPQADWYNSDQTIGLREELESSQILGEGLSRWSEPTQNNSEFQLSGRTAGSNRAWDIFSSTPWLGKAPADEANPSLACGLESSHFQGAPAGFLKKIIFHMFKFYITDHFGTSHWKAHYWDVTVKQAFQFPRLVLSDK</sequence>
<gene>
    <name evidence="1" type="ORF">DFH07DRAFT_764363</name>
</gene>
<keyword evidence="2" id="KW-1185">Reference proteome</keyword>
<evidence type="ECO:0000313" key="1">
    <source>
        <dbReference type="EMBL" id="KAJ7783998.1"/>
    </source>
</evidence>
<evidence type="ECO:0000313" key="2">
    <source>
        <dbReference type="Proteomes" id="UP001215280"/>
    </source>
</evidence>
<accession>A0AAD7KG86</accession>
<dbReference type="Proteomes" id="UP001215280">
    <property type="component" value="Unassembled WGS sequence"/>
</dbReference>
<reference evidence="1" key="1">
    <citation type="submission" date="2023-03" db="EMBL/GenBank/DDBJ databases">
        <title>Massive genome expansion in bonnet fungi (Mycena s.s.) driven by repeated elements and novel gene families across ecological guilds.</title>
        <authorList>
            <consortium name="Lawrence Berkeley National Laboratory"/>
            <person name="Harder C.B."/>
            <person name="Miyauchi S."/>
            <person name="Viragh M."/>
            <person name="Kuo A."/>
            <person name="Thoen E."/>
            <person name="Andreopoulos B."/>
            <person name="Lu D."/>
            <person name="Skrede I."/>
            <person name="Drula E."/>
            <person name="Henrissat B."/>
            <person name="Morin E."/>
            <person name="Kohler A."/>
            <person name="Barry K."/>
            <person name="LaButti K."/>
            <person name="Morin E."/>
            <person name="Salamov A."/>
            <person name="Lipzen A."/>
            <person name="Mereny Z."/>
            <person name="Hegedus B."/>
            <person name="Baldrian P."/>
            <person name="Stursova M."/>
            <person name="Weitz H."/>
            <person name="Taylor A."/>
            <person name="Grigoriev I.V."/>
            <person name="Nagy L.G."/>
            <person name="Martin F."/>
            <person name="Kauserud H."/>
        </authorList>
    </citation>
    <scope>NUCLEOTIDE SEQUENCE</scope>
    <source>
        <strain evidence="1">CBHHK188m</strain>
    </source>
</reference>
<proteinExistence type="predicted"/>
<protein>
    <submittedName>
        <fullName evidence="1">Uncharacterized protein</fullName>
    </submittedName>
</protein>